<keyword evidence="4 9" id="KW-0812">Transmembrane</keyword>
<organism evidence="10 11">
    <name type="scientific">Gallibacterium trehalosifermentans</name>
    <dbReference type="NCBI Taxonomy" id="516935"/>
    <lineage>
        <taxon>Bacteria</taxon>
        <taxon>Pseudomonadati</taxon>
        <taxon>Pseudomonadota</taxon>
        <taxon>Gammaproteobacteria</taxon>
        <taxon>Pasteurellales</taxon>
        <taxon>Pasteurellaceae</taxon>
        <taxon>Gallibacterium</taxon>
    </lineage>
</organism>
<evidence type="ECO:0000256" key="8">
    <source>
        <dbReference type="ARBA" id="ARBA00023136"/>
    </source>
</evidence>
<comment type="caution">
    <text evidence="9">Lacks conserved residue(s) required for the propagation of feature annotation.</text>
</comment>
<evidence type="ECO:0000256" key="7">
    <source>
        <dbReference type="ARBA" id="ARBA00023010"/>
    </source>
</evidence>
<evidence type="ECO:0000256" key="6">
    <source>
        <dbReference type="ARBA" id="ARBA00022989"/>
    </source>
</evidence>
<dbReference type="InterPro" id="IPR001901">
    <property type="entry name" value="Translocase_SecE/Sec61-g"/>
</dbReference>
<evidence type="ECO:0000256" key="9">
    <source>
        <dbReference type="HAMAP-Rule" id="MF_00422"/>
    </source>
</evidence>
<dbReference type="RefSeq" id="WP_382371805.1">
    <property type="nucleotide sequence ID" value="NZ_JBHLWB010000010.1"/>
</dbReference>
<proteinExistence type="inferred from homology"/>
<comment type="similarity">
    <text evidence="9">Belongs to the SecE/SEC61-gamma family.</text>
</comment>
<evidence type="ECO:0000256" key="2">
    <source>
        <dbReference type="ARBA" id="ARBA00022448"/>
    </source>
</evidence>
<feature type="transmembrane region" description="Helical" evidence="9">
    <location>
        <begin position="49"/>
        <end position="69"/>
    </location>
</feature>
<protein>
    <recommendedName>
        <fullName evidence="9">Protein translocase subunit SecE</fullName>
    </recommendedName>
</protein>
<reference evidence="10 11" key="1">
    <citation type="submission" date="2024-09" db="EMBL/GenBank/DDBJ databases">
        <authorList>
            <person name="Sun Q."/>
            <person name="Mori K."/>
        </authorList>
    </citation>
    <scope>NUCLEOTIDE SEQUENCE [LARGE SCALE GENOMIC DNA]</scope>
    <source>
        <strain evidence="10 11">CCM 7539</strain>
    </source>
</reference>
<comment type="subunit">
    <text evidence="9">Component of the Sec protein translocase complex. Heterotrimer consisting of SecY, SecE and SecG subunits. The heterotrimers can form oligomers, although 1 heterotrimer is thought to be able to translocate proteins. Interacts with the ribosome. Interacts with SecDF, and other proteins may be involved. Interacts with SecA.</text>
</comment>
<comment type="subcellular location">
    <subcellularLocation>
        <location evidence="1">Membrane</location>
    </subcellularLocation>
</comment>
<keyword evidence="11" id="KW-1185">Reference proteome</keyword>
<evidence type="ECO:0000256" key="4">
    <source>
        <dbReference type="ARBA" id="ARBA00022692"/>
    </source>
</evidence>
<dbReference type="PRINTS" id="PR01650">
    <property type="entry name" value="SECETRNLCASE"/>
</dbReference>
<dbReference type="PANTHER" id="PTHR33910:SF1">
    <property type="entry name" value="PROTEIN TRANSLOCASE SUBUNIT SECE"/>
    <property type="match status" value="1"/>
</dbReference>
<evidence type="ECO:0000256" key="3">
    <source>
        <dbReference type="ARBA" id="ARBA00022475"/>
    </source>
</evidence>
<dbReference type="Pfam" id="PF00584">
    <property type="entry name" value="SecE"/>
    <property type="match status" value="1"/>
</dbReference>
<dbReference type="Gene3D" id="1.20.5.1030">
    <property type="entry name" value="Preprotein translocase secy subunit"/>
    <property type="match status" value="1"/>
</dbReference>
<sequence length="135" mass="15037">MSLEIEKKKTSPEEGLKAKGLNSTLWVIAIVLVLVAAVGNIYFRDQFASFVRIPAMVVLLLVALLIAAMTNQGTSARTFFKESRIELRKIIWPTRQESTQTTLVVMGVTVVVSLILWGLDSLIVSLINFITNLRF</sequence>
<feature type="transmembrane region" description="Helical" evidence="9">
    <location>
        <begin position="103"/>
        <end position="130"/>
    </location>
</feature>
<dbReference type="Proteomes" id="UP001589767">
    <property type="component" value="Unassembled WGS sequence"/>
</dbReference>
<keyword evidence="7 9" id="KW-0811">Translocation</keyword>
<dbReference type="InterPro" id="IPR038379">
    <property type="entry name" value="SecE_sf"/>
</dbReference>
<keyword evidence="8 9" id="KW-0472">Membrane</keyword>
<gene>
    <name evidence="9 10" type="primary">secE</name>
    <name evidence="10" type="ORF">ACFFHK_09400</name>
</gene>
<feature type="transmembrane region" description="Helical" evidence="9">
    <location>
        <begin position="21"/>
        <end position="43"/>
    </location>
</feature>
<dbReference type="NCBIfam" id="NF004376">
    <property type="entry name" value="PRK05740.2-1"/>
    <property type="match status" value="1"/>
</dbReference>
<name>A0ABV6H2R6_9PAST</name>
<dbReference type="HAMAP" id="MF_00422">
    <property type="entry name" value="SecE"/>
    <property type="match status" value="1"/>
</dbReference>
<comment type="caution">
    <text evidence="10">The sequence shown here is derived from an EMBL/GenBank/DDBJ whole genome shotgun (WGS) entry which is preliminary data.</text>
</comment>
<dbReference type="NCBIfam" id="TIGR00964">
    <property type="entry name" value="secE_bact"/>
    <property type="match status" value="1"/>
</dbReference>
<evidence type="ECO:0000313" key="10">
    <source>
        <dbReference type="EMBL" id="MFC0309911.1"/>
    </source>
</evidence>
<keyword evidence="2 9" id="KW-0813">Transport</keyword>
<evidence type="ECO:0000256" key="5">
    <source>
        <dbReference type="ARBA" id="ARBA00022927"/>
    </source>
</evidence>
<evidence type="ECO:0000256" key="1">
    <source>
        <dbReference type="ARBA" id="ARBA00004370"/>
    </source>
</evidence>
<keyword evidence="6 9" id="KW-1133">Transmembrane helix</keyword>
<keyword evidence="5 9" id="KW-0653">Protein transport</keyword>
<keyword evidence="3 9" id="KW-1003">Cell membrane</keyword>
<comment type="function">
    <text evidence="9">Essential subunit of the Sec protein translocation channel SecYEG. Clamps together the 2 halves of SecY. May contact the channel plug during translocation.</text>
</comment>
<evidence type="ECO:0000313" key="11">
    <source>
        <dbReference type="Proteomes" id="UP001589767"/>
    </source>
</evidence>
<dbReference type="PANTHER" id="PTHR33910">
    <property type="entry name" value="PROTEIN TRANSLOCASE SUBUNIT SECE"/>
    <property type="match status" value="1"/>
</dbReference>
<dbReference type="EMBL" id="JBHLWB010000010">
    <property type="protein sequence ID" value="MFC0309911.1"/>
    <property type="molecule type" value="Genomic_DNA"/>
</dbReference>
<accession>A0ABV6H2R6</accession>
<dbReference type="InterPro" id="IPR005807">
    <property type="entry name" value="SecE_bac"/>
</dbReference>